<dbReference type="Pfam" id="PF00563">
    <property type="entry name" value="EAL"/>
    <property type="match status" value="1"/>
</dbReference>
<dbReference type="SMART" id="SM00052">
    <property type="entry name" value="EAL"/>
    <property type="match status" value="1"/>
</dbReference>
<dbReference type="Gene3D" id="3.20.20.450">
    <property type="entry name" value="EAL domain"/>
    <property type="match status" value="1"/>
</dbReference>
<organism evidence="4 5">
    <name type="scientific">Sphingomonas lenta</name>
    <dbReference type="NCBI Taxonomy" id="1141887"/>
    <lineage>
        <taxon>Bacteria</taxon>
        <taxon>Pseudomonadati</taxon>
        <taxon>Pseudomonadota</taxon>
        <taxon>Alphaproteobacteria</taxon>
        <taxon>Sphingomonadales</taxon>
        <taxon>Sphingomonadaceae</taxon>
        <taxon>Sphingomonas</taxon>
    </lineage>
</organism>
<reference evidence="5" key="1">
    <citation type="submission" date="2017-09" db="EMBL/GenBank/DDBJ databases">
        <authorList>
            <person name="Feng G."/>
            <person name="Zhu H."/>
        </authorList>
    </citation>
    <scope>NUCLEOTIDE SEQUENCE [LARGE SCALE GENOMIC DNA]</scope>
    <source>
        <strain evidence="5">1PNM-20</strain>
    </source>
</reference>
<dbReference type="InterPro" id="IPR043128">
    <property type="entry name" value="Rev_trsase/Diguanyl_cyclase"/>
</dbReference>
<dbReference type="EMBL" id="NSLI01000002">
    <property type="protein sequence ID" value="PAX09082.1"/>
    <property type="molecule type" value="Genomic_DNA"/>
</dbReference>
<feature type="compositionally biased region" description="Basic and acidic residues" evidence="1">
    <location>
        <begin position="778"/>
        <end position="787"/>
    </location>
</feature>
<accession>A0A2A2SIL5</accession>
<feature type="transmembrane region" description="Helical" evidence="2">
    <location>
        <begin position="297"/>
        <end position="316"/>
    </location>
</feature>
<evidence type="ECO:0000256" key="2">
    <source>
        <dbReference type="SAM" id="Phobius"/>
    </source>
</evidence>
<name>A0A2A2SIL5_9SPHN</name>
<dbReference type="CDD" id="cd01948">
    <property type="entry name" value="EAL"/>
    <property type="match status" value="1"/>
</dbReference>
<evidence type="ECO:0000313" key="5">
    <source>
        <dbReference type="Proteomes" id="UP000218151"/>
    </source>
</evidence>
<dbReference type="RefSeq" id="WP_095997580.1">
    <property type="nucleotide sequence ID" value="NZ_NSLI01000002.1"/>
</dbReference>
<sequence>MKPFRSPRLRLTALFVAALTASLLFALSGLSGFVERAIDPLRIAAQVRPASGGTVLVEMDAESAATIKRWPWPRDHYARAVDRLREAGAAAIAFDVDFSSTATPDGDRAFADAIARANGTVALPTFRQRARSGEERSLDALPIPILREHAALASVSIAPDADGHIRHAPFGTITDGTPRPSLSAWLAHRSGSADTFFPIDHAIDPGTIPRLSFVAVRDGRFDPRLVRGREVVVGATAVEMGDRYAVPHWGVVPGVVVQALATETLKRGVPVEGGVLPSLLTAVLAGLAMLRVRAPWAVAGGTALATAALFILAIVAQTRWQYILQIAPGLCFLLLVAMGRIAHSLLDRFQEQRLADETTGLPNRRAMLAELNGRARVELAVAHVADLESLLAVLGEAAERDLVLRVAERLRLAAKDARVYRIADRLLGFEPAGDEDAGEMFAGVRAMMLQPVEVGGRRVDVGVAIGLAEGDCADACATQAALAAEQAQAAGVFWRRAAADLAELERRVSLMGELDEALRAGGIEVYYQPKLAIAEGRVASAEALVRWRHPERGFVGPDLFIPLAEQTDRIGPLTLYVLERVMEDLAQLRALGHQLTAAVNISAKLVASAEFNQAAGALLARGVVPPSVLIFEVTESATLEDPDAATEMLRAYRELGVTISMDDYGTGQSTLTYLRELPLSELKIDRSFVQHAHRNRNDGVMVRSTVQLAHELGLKVVAEGVEDEDCLDFLRQLGCDMAQGYLISRPLPAPALIEFMDRNSGEAGGGMLPTSLGGHANSGRERGTIAA</sequence>
<dbReference type="AlphaFoldDB" id="A0A2A2SIL5"/>
<dbReference type="PANTHER" id="PTHR33121">
    <property type="entry name" value="CYCLIC DI-GMP PHOSPHODIESTERASE PDEF"/>
    <property type="match status" value="1"/>
</dbReference>
<dbReference type="InterPro" id="IPR001633">
    <property type="entry name" value="EAL_dom"/>
</dbReference>
<comment type="caution">
    <text evidence="4">The sequence shown here is derived from an EMBL/GenBank/DDBJ whole genome shotgun (WGS) entry which is preliminary data.</text>
</comment>
<evidence type="ECO:0000313" key="4">
    <source>
        <dbReference type="EMBL" id="PAX09082.1"/>
    </source>
</evidence>
<dbReference type="SMART" id="SM01080">
    <property type="entry name" value="CHASE2"/>
    <property type="match status" value="1"/>
</dbReference>
<keyword evidence="2" id="KW-0812">Transmembrane</keyword>
<feature type="region of interest" description="Disordered" evidence="1">
    <location>
        <begin position="764"/>
        <end position="787"/>
    </location>
</feature>
<feature type="transmembrane region" description="Helical" evidence="2">
    <location>
        <begin position="322"/>
        <end position="343"/>
    </location>
</feature>
<keyword evidence="5" id="KW-1185">Reference proteome</keyword>
<proteinExistence type="predicted"/>
<protein>
    <recommendedName>
        <fullName evidence="3">EAL domain-containing protein</fullName>
    </recommendedName>
</protein>
<gene>
    <name evidence="4" type="ORF">CKY28_07085</name>
</gene>
<feature type="domain" description="EAL" evidence="3">
    <location>
        <begin position="507"/>
        <end position="760"/>
    </location>
</feature>
<dbReference type="OrthoDB" id="7462471at2"/>
<keyword evidence="2" id="KW-1133">Transmembrane helix</keyword>
<dbReference type="Gene3D" id="3.30.70.270">
    <property type="match status" value="1"/>
</dbReference>
<dbReference type="InterPro" id="IPR007890">
    <property type="entry name" value="CHASE2"/>
</dbReference>
<dbReference type="PROSITE" id="PS50883">
    <property type="entry name" value="EAL"/>
    <property type="match status" value="1"/>
</dbReference>
<evidence type="ECO:0000259" key="3">
    <source>
        <dbReference type="PROSITE" id="PS50883"/>
    </source>
</evidence>
<dbReference type="Proteomes" id="UP000218151">
    <property type="component" value="Unassembled WGS sequence"/>
</dbReference>
<dbReference type="GO" id="GO:0071111">
    <property type="term" value="F:cyclic-guanylate-specific phosphodiesterase activity"/>
    <property type="evidence" value="ECO:0007669"/>
    <property type="project" value="InterPro"/>
</dbReference>
<dbReference type="InterPro" id="IPR035919">
    <property type="entry name" value="EAL_sf"/>
</dbReference>
<evidence type="ECO:0000256" key="1">
    <source>
        <dbReference type="SAM" id="MobiDB-lite"/>
    </source>
</evidence>
<dbReference type="Pfam" id="PF05226">
    <property type="entry name" value="CHASE2"/>
    <property type="match status" value="1"/>
</dbReference>
<dbReference type="InterPro" id="IPR050706">
    <property type="entry name" value="Cyclic-di-GMP_PDE-like"/>
</dbReference>
<keyword evidence="2" id="KW-0472">Membrane</keyword>
<dbReference type="PANTHER" id="PTHR33121:SF79">
    <property type="entry name" value="CYCLIC DI-GMP PHOSPHODIESTERASE PDED-RELATED"/>
    <property type="match status" value="1"/>
</dbReference>
<dbReference type="SUPFAM" id="SSF141868">
    <property type="entry name" value="EAL domain-like"/>
    <property type="match status" value="1"/>
</dbReference>